<accession>A0A5N6KV28</accession>
<evidence type="ECO:0008006" key="8">
    <source>
        <dbReference type="Google" id="ProtNLM"/>
    </source>
</evidence>
<sequence length="647" mass="71960">MPNKSRWQIPIPEQTLPTFLFGSPDSPLPERDVFIDAERPENYAITLEGYRLWAKRFAVGLQKAGLQPGESVQVYSGNTLFFPIALVGAVMAGGKFTASNPTYNAREVAYQITNADSKLLITHPSQLDVALDAAKEAGLPKDRVFVWDDGYDTYDEKGKGKGGCKHWSSLLGSIEEANQFKWKDSRSMLNDTIVLNYSSGTTGLPKGVEITHTNYVSNALQHMYLTSLKEGYERRLPNLRWMCFLPMYHAMAQTIYCVGGPSKGIPIYLMRKFEFEPMLANVQRFRITTLQLVPPVVVAMTKSPLTKKYDLSSVEDAGSGAAPLGSEVSNAFNSMWPKGVMNLKQGYGMTEVTCSCIGWNPNDKSYSFSVGEPNANCEIKLVNPEDGKTEVSQGERGEIWVRGPNVMKGYWKNPKATAETKTSDGWLRTGDVAYLDKHGHYFVVDRIKELIKVKGLQVAPAELEAQLLEHPGINDAAVIGVTVNGDEKPRAYCVRAPGSKVTEREVQKYMESKVSRHKRLTGGVRFEEAIQKNPTRMNSKRQSAQRPPWTTFQNISTGRQNEAQSRDYTSRMVAGLLLARLAWPAADRCTIWTPAPLKAVDAAQCFADGAASMRRPPRHDEKALQQPEETPDMARLPSEPPPHLLSM</sequence>
<dbReference type="InterPro" id="IPR045851">
    <property type="entry name" value="AMP-bd_C_sf"/>
</dbReference>
<keyword evidence="2" id="KW-0436">Ligase</keyword>
<evidence type="ECO:0000256" key="1">
    <source>
        <dbReference type="ARBA" id="ARBA00006432"/>
    </source>
</evidence>
<dbReference type="OrthoDB" id="10253115at2759"/>
<protein>
    <recommendedName>
        <fullName evidence="8">AMP-dependent synthetase/ligase domain-containing protein</fullName>
    </recommendedName>
</protein>
<feature type="region of interest" description="Disordered" evidence="3">
    <location>
        <begin position="533"/>
        <end position="553"/>
    </location>
</feature>
<dbReference type="InterPro" id="IPR000873">
    <property type="entry name" value="AMP-dep_synth/lig_dom"/>
</dbReference>
<dbReference type="InterPro" id="IPR020845">
    <property type="entry name" value="AMP-binding_CS"/>
</dbReference>
<dbReference type="SUPFAM" id="SSF56801">
    <property type="entry name" value="Acetyl-CoA synthetase-like"/>
    <property type="match status" value="1"/>
</dbReference>
<dbReference type="Proteomes" id="UP000327013">
    <property type="component" value="Unassembled WGS sequence"/>
</dbReference>
<proteinExistence type="inferred from homology"/>
<feature type="domain" description="AMP-binding enzyme C-terminal" evidence="5">
    <location>
        <begin position="462"/>
        <end position="534"/>
    </location>
</feature>
<evidence type="ECO:0000259" key="4">
    <source>
        <dbReference type="Pfam" id="PF00501"/>
    </source>
</evidence>
<dbReference type="InterPro" id="IPR042099">
    <property type="entry name" value="ANL_N_sf"/>
</dbReference>
<dbReference type="InterPro" id="IPR025110">
    <property type="entry name" value="AMP-bd_C"/>
</dbReference>
<gene>
    <name evidence="6" type="ORF">FH972_023252</name>
</gene>
<dbReference type="Pfam" id="PF00501">
    <property type="entry name" value="AMP-binding"/>
    <property type="match status" value="1"/>
</dbReference>
<evidence type="ECO:0000256" key="2">
    <source>
        <dbReference type="ARBA" id="ARBA00022598"/>
    </source>
</evidence>
<dbReference type="Gene3D" id="3.40.50.12780">
    <property type="entry name" value="N-terminal domain of ligase-like"/>
    <property type="match status" value="1"/>
</dbReference>
<dbReference type="GO" id="GO:0016405">
    <property type="term" value="F:CoA-ligase activity"/>
    <property type="evidence" value="ECO:0007669"/>
    <property type="project" value="TreeGrafter"/>
</dbReference>
<dbReference type="PANTHER" id="PTHR24096">
    <property type="entry name" value="LONG-CHAIN-FATTY-ACID--COA LIGASE"/>
    <property type="match status" value="1"/>
</dbReference>
<dbReference type="EMBL" id="VIBQ01000013">
    <property type="protein sequence ID" value="KAB8346207.1"/>
    <property type="molecule type" value="Genomic_DNA"/>
</dbReference>
<dbReference type="PANTHER" id="PTHR24096:SF424">
    <property type="entry name" value="ACETYL-COA SYNTHETASE-LIKE PROTEIN-RELATED"/>
    <property type="match status" value="1"/>
</dbReference>
<evidence type="ECO:0000313" key="6">
    <source>
        <dbReference type="EMBL" id="KAB8346207.1"/>
    </source>
</evidence>
<dbReference type="AlphaFoldDB" id="A0A5N6KV28"/>
<evidence type="ECO:0000256" key="3">
    <source>
        <dbReference type="SAM" id="MobiDB-lite"/>
    </source>
</evidence>
<feature type="domain" description="AMP-dependent synthetase/ligase" evidence="4">
    <location>
        <begin position="29"/>
        <end position="411"/>
    </location>
</feature>
<feature type="compositionally biased region" description="Pro residues" evidence="3">
    <location>
        <begin position="638"/>
        <end position="647"/>
    </location>
</feature>
<comment type="caution">
    <text evidence="6">The sequence shown here is derived from an EMBL/GenBank/DDBJ whole genome shotgun (WGS) entry which is preliminary data.</text>
</comment>
<dbReference type="Gene3D" id="3.30.300.30">
    <property type="match status" value="1"/>
</dbReference>
<dbReference type="Pfam" id="PF13193">
    <property type="entry name" value="AMP-binding_C"/>
    <property type="match status" value="1"/>
</dbReference>
<feature type="region of interest" description="Disordered" evidence="3">
    <location>
        <begin position="611"/>
        <end position="647"/>
    </location>
</feature>
<name>A0A5N6KV28_9ROSI</name>
<evidence type="ECO:0000313" key="7">
    <source>
        <dbReference type="Proteomes" id="UP000327013"/>
    </source>
</evidence>
<comment type="similarity">
    <text evidence="1">Belongs to the ATP-dependent AMP-binding enzyme family.</text>
</comment>
<dbReference type="CDD" id="cd05911">
    <property type="entry name" value="Firefly_Luc_like"/>
    <property type="match status" value="1"/>
</dbReference>
<keyword evidence="7" id="KW-1185">Reference proteome</keyword>
<reference evidence="6 7" key="1">
    <citation type="submission" date="2019-06" db="EMBL/GenBank/DDBJ databases">
        <title>A chromosomal-level reference genome of Carpinus fangiana (Coryloideae, Betulaceae).</title>
        <authorList>
            <person name="Yang X."/>
            <person name="Wang Z."/>
            <person name="Zhang L."/>
            <person name="Hao G."/>
            <person name="Liu J."/>
            <person name="Yang Y."/>
        </authorList>
    </citation>
    <scope>NUCLEOTIDE SEQUENCE [LARGE SCALE GENOMIC DNA]</scope>
    <source>
        <strain evidence="6">Cfa_2016G</strain>
        <tissue evidence="6">Leaf</tissue>
    </source>
</reference>
<dbReference type="PROSITE" id="PS00455">
    <property type="entry name" value="AMP_BINDING"/>
    <property type="match status" value="1"/>
</dbReference>
<organism evidence="6 7">
    <name type="scientific">Carpinus fangiana</name>
    <dbReference type="NCBI Taxonomy" id="176857"/>
    <lineage>
        <taxon>Eukaryota</taxon>
        <taxon>Viridiplantae</taxon>
        <taxon>Streptophyta</taxon>
        <taxon>Embryophyta</taxon>
        <taxon>Tracheophyta</taxon>
        <taxon>Spermatophyta</taxon>
        <taxon>Magnoliopsida</taxon>
        <taxon>eudicotyledons</taxon>
        <taxon>Gunneridae</taxon>
        <taxon>Pentapetalae</taxon>
        <taxon>rosids</taxon>
        <taxon>fabids</taxon>
        <taxon>Fagales</taxon>
        <taxon>Betulaceae</taxon>
        <taxon>Carpinus</taxon>
    </lineage>
</organism>
<evidence type="ECO:0000259" key="5">
    <source>
        <dbReference type="Pfam" id="PF13193"/>
    </source>
</evidence>
<dbReference type="FunFam" id="3.40.50.12780:FF:000003">
    <property type="entry name" value="Long-chain-fatty-acid--CoA ligase FadD"/>
    <property type="match status" value="1"/>
</dbReference>